<proteinExistence type="predicted"/>
<dbReference type="Proteomes" id="UP000274271">
    <property type="component" value="Unassembled WGS sequence"/>
</dbReference>
<protein>
    <submittedName>
        <fullName evidence="1">Uncharacterized protein</fullName>
    </submittedName>
</protein>
<name>A0A3P1CKD0_9BACT</name>
<gene>
    <name evidence="1" type="ORF">EHT87_16165</name>
</gene>
<comment type="caution">
    <text evidence="1">The sequence shown here is derived from an EMBL/GenBank/DDBJ whole genome shotgun (WGS) entry which is preliminary data.</text>
</comment>
<evidence type="ECO:0000313" key="1">
    <source>
        <dbReference type="EMBL" id="RRB13792.1"/>
    </source>
</evidence>
<evidence type="ECO:0000313" key="2">
    <source>
        <dbReference type="Proteomes" id="UP000274271"/>
    </source>
</evidence>
<keyword evidence="2" id="KW-1185">Reference proteome</keyword>
<accession>A0A3P1CKD0</accession>
<dbReference type="AlphaFoldDB" id="A0A3P1CKD0"/>
<organism evidence="1 2">
    <name type="scientific">Larkinella knui</name>
    <dbReference type="NCBI Taxonomy" id="2025310"/>
    <lineage>
        <taxon>Bacteria</taxon>
        <taxon>Pseudomonadati</taxon>
        <taxon>Bacteroidota</taxon>
        <taxon>Cytophagia</taxon>
        <taxon>Cytophagales</taxon>
        <taxon>Spirosomataceae</taxon>
        <taxon>Larkinella</taxon>
    </lineage>
</organism>
<sequence>MKTILLIILCLLTWLISSYITPTFDVIDNDNTQLYGKIISITEGRIQFRQNCDGRLKTYPFSDGISIKFNTQCKEPGYTMSSSPVIIFNPCTRRKIYTISFKKFSYYYANDIQLDSEKLVVNFANGQTRTYLRNSLNESINWIVLRNECESEIQTNFTLPNGL</sequence>
<reference evidence="1 2" key="1">
    <citation type="submission" date="2018-11" db="EMBL/GenBank/DDBJ databases">
        <authorList>
            <person name="Zhou Z."/>
            <person name="Wang G."/>
        </authorList>
    </citation>
    <scope>NUCLEOTIDE SEQUENCE [LARGE SCALE GENOMIC DNA]</scope>
    <source>
        <strain evidence="1 2">KCTC42998</strain>
    </source>
</reference>
<dbReference type="RefSeq" id="WP_124907689.1">
    <property type="nucleotide sequence ID" value="NZ_RQJP01000003.1"/>
</dbReference>
<dbReference type="EMBL" id="RQJP01000003">
    <property type="protein sequence ID" value="RRB13792.1"/>
    <property type="molecule type" value="Genomic_DNA"/>
</dbReference>